<comment type="caution">
    <text evidence="2">The sequence shown here is derived from an EMBL/GenBank/DDBJ whole genome shotgun (WGS) entry which is preliminary data.</text>
</comment>
<dbReference type="RefSeq" id="WP_132875983.1">
    <property type="nucleotide sequence ID" value="NZ_SLXQ01000001.1"/>
</dbReference>
<feature type="transmembrane region" description="Helical" evidence="1">
    <location>
        <begin position="32"/>
        <end position="50"/>
    </location>
</feature>
<reference evidence="2 3" key="1">
    <citation type="submission" date="2019-03" db="EMBL/GenBank/DDBJ databases">
        <title>Genomic Encyclopedia of Type Strains, Phase IV (KMG-IV): sequencing the most valuable type-strain genomes for metagenomic binning, comparative biology and taxonomic classification.</title>
        <authorList>
            <person name="Goeker M."/>
        </authorList>
    </citation>
    <scope>NUCLEOTIDE SEQUENCE [LARGE SCALE GENOMIC DNA]</scope>
    <source>
        <strain evidence="2 3">DSM 45765</strain>
    </source>
</reference>
<dbReference type="AlphaFoldDB" id="A0A4R2R4K7"/>
<name>A0A4R2R4K7_9PSEU</name>
<protein>
    <submittedName>
        <fullName evidence="2">Uncharacterized protein</fullName>
    </submittedName>
</protein>
<keyword evidence="1" id="KW-0812">Transmembrane</keyword>
<feature type="transmembrane region" description="Helical" evidence="1">
    <location>
        <begin position="7"/>
        <end position="26"/>
    </location>
</feature>
<keyword evidence="1" id="KW-0472">Membrane</keyword>
<sequence length="128" mass="13589">MLKSPPWWCIGLLVAGFFAIIGGRGFAFPVPAWSAIGGFALLALGVVAIYRRMLTGKLEGGKTGTWNARNLGLTVGWIAAVYAAMWVTETLLRDSLGDGMAGLVAAVPATALFAGYLGWALRIQYGRR</sequence>
<feature type="transmembrane region" description="Helical" evidence="1">
    <location>
        <begin position="71"/>
        <end position="88"/>
    </location>
</feature>
<evidence type="ECO:0000313" key="3">
    <source>
        <dbReference type="Proteomes" id="UP000294911"/>
    </source>
</evidence>
<dbReference type="Proteomes" id="UP000294911">
    <property type="component" value="Unassembled WGS sequence"/>
</dbReference>
<evidence type="ECO:0000256" key="1">
    <source>
        <dbReference type="SAM" id="Phobius"/>
    </source>
</evidence>
<dbReference type="EMBL" id="SLXQ01000001">
    <property type="protein sequence ID" value="TCP57513.1"/>
    <property type="molecule type" value="Genomic_DNA"/>
</dbReference>
<feature type="transmembrane region" description="Helical" evidence="1">
    <location>
        <begin position="100"/>
        <end position="121"/>
    </location>
</feature>
<evidence type="ECO:0000313" key="2">
    <source>
        <dbReference type="EMBL" id="TCP57513.1"/>
    </source>
</evidence>
<organism evidence="2 3">
    <name type="scientific">Tamaricihabitans halophyticus</name>
    <dbReference type="NCBI Taxonomy" id="1262583"/>
    <lineage>
        <taxon>Bacteria</taxon>
        <taxon>Bacillati</taxon>
        <taxon>Actinomycetota</taxon>
        <taxon>Actinomycetes</taxon>
        <taxon>Pseudonocardiales</taxon>
        <taxon>Pseudonocardiaceae</taxon>
        <taxon>Tamaricihabitans</taxon>
    </lineage>
</organism>
<accession>A0A4R2R4K7</accession>
<keyword evidence="3" id="KW-1185">Reference proteome</keyword>
<keyword evidence="1" id="KW-1133">Transmembrane helix</keyword>
<proteinExistence type="predicted"/>
<gene>
    <name evidence="2" type="ORF">EV191_1011470</name>
</gene>